<proteinExistence type="predicted"/>
<feature type="transmembrane region" description="Helical" evidence="1">
    <location>
        <begin position="7"/>
        <end position="24"/>
    </location>
</feature>
<dbReference type="EMBL" id="VTYN01000004">
    <property type="protein sequence ID" value="NOH47335.1"/>
    <property type="molecule type" value="Genomic_DNA"/>
</dbReference>
<dbReference type="Proteomes" id="UP000572072">
    <property type="component" value="Unassembled WGS sequence"/>
</dbReference>
<evidence type="ECO:0000313" key="2">
    <source>
        <dbReference type="EMBL" id="NOH47335.1"/>
    </source>
</evidence>
<evidence type="ECO:0000313" key="3">
    <source>
        <dbReference type="Proteomes" id="UP000572072"/>
    </source>
</evidence>
<keyword evidence="1" id="KW-0472">Membrane</keyword>
<name>A0A7Y4E0R6_9VIBR</name>
<comment type="caution">
    <text evidence="2">The sequence shown here is derived from an EMBL/GenBank/DDBJ whole genome shotgun (WGS) entry which is preliminary data.</text>
</comment>
<organism evidence="2 3">
    <name type="scientific">Vibrio rotiferianus</name>
    <dbReference type="NCBI Taxonomy" id="190895"/>
    <lineage>
        <taxon>Bacteria</taxon>
        <taxon>Pseudomonadati</taxon>
        <taxon>Pseudomonadota</taxon>
        <taxon>Gammaproteobacteria</taxon>
        <taxon>Vibrionales</taxon>
        <taxon>Vibrionaceae</taxon>
        <taxon>Vibrio</taxon>
    </lineage>
</organism>
<protein>
    <submittedName>
        <fullName evidence="2">Uncharacterized protein</fullName>
    </submittedName>
</protein>
<reference evidence="2 3" key="1">
    <citation type="submission" date="2019-08" db="EMBL/GenBank/DDBJ databases">
        <title>Draft genome sequencing and comparative genomics of hatchery-associated Vibrios.</title>
        <authorList>
            <person name="Kehlet-Delgado H."/>
            <person name="Mueller R.S."/>
        </authorList>
    </citation>
    <scope>NUCLEOTIDE SEQUENCE [LARGE SCALE GENOMIC DNA]</scope>
    <source>
        <strain evidence="2 3">00-78-3</strain>
    </source>
</reference>
<feature type="transmembrane region" description="Helical" evidence="1">
    <location>
        <begin position="30"/>
        <end position="49"/>
    </location>
</feature>
<dbReference type="AlphaFoldDB" id="A0A7Y4E0R6"/>
<keyword evidence="1" id="KW-1133">Transmembrane helix</keyword>
<accession>A0A7Y4E0R6</accession>
<keyword evidence="1" id="KW-0812">Transmembrane</keyword>
<evidence type="ECO:0000256" key="1">
    <source>
        <dbReference type="SAM" id="Phobius"/>
    </source>
</evidence>
<gene>
    <name evidence="2" type="ORF">F0262_04605</name>
</gene>
<sequence>MDETMVFWLGFYLFFLCLSTFVGYLKNNVIAGVLLGYVLGPIGFLLLLLSQDRKHGRCPYCQRKVNVQAYFCPHCENKCYKQLILK</sequence>